<protein>
    <submittedName>
        <fullName evidence="2">Uncharacterized protein</fullName>
    </submittedName>
</protein>
<dbReference type="Proteomes" id="UP000507245">
    <property type="component" value="Unassembled WGS sequence"/>
</dbReference>
<sequence length="66" mass="7435">MPCRFDGTVKSMQTITFLSIVDQGTDSRERREEKQQSKVSGSCPPGNNFNGARELRQELKAIRDCS</sequence>
<dbReference type="EMBL" id="CAEKKB010000001">
    <property type="protein sequence ID" value="CAB4294977.1"/>
    <property type="molecule type" value="Genomic_DNA"/>
</dbReference>
<gene>
    <name evidence="2" type="ORF">CURHAP_LOCUS6097</name>
    <name evidence="3" type="ORF">ORAREDHAP_LOCUS6156</name>
</gene>
<dbReference type="AlphaFoldDB" id="A0A6J5TKW5"/>
<evidence type="ECO:0000313" key="2">
    <source>
        <dbReference type="EMBL" id="CAB4264354.1"/>
    </source>
</evidence>
<feature type="region of interest" description="Disordered" evidence="1">
    <location>
        <begin position="21"/>
        <end position="53"/>
    </location>
</feature>
<reference evidence="2 4" key="2">
    <citation type="submission" date="2020-05" db="EMBL/GenBank/DDBJ databases">
        <authorList>
            <person name="Campoy J."/>
            <person name="Schneeberger K."/>
            <person name="Spophaly S."/>
        </authorList>
    </citation>
    <scope>NUCLEOTIDE SEQUENCE [LARGE SCALE GENOMIC DNA]</scope>
    <source>
        <strain evidence="2">PruArmRojPasFocal</strain>
    </source>
</reference>
<evidence type="ECO:0000313" key="3">
    <source>
        <dbReference type="EMBL" id="CAB4294977.1"/>
    </source>
</evidence>
<evidence type="ECO:0000313" key="4">
    <source>
        <dbReference type="Proteomes" id="UP000507222"/>
    </source>
</evidence>
<evidence type="ECO:0000313" key="5">
    <source>
        <dbReference type="Proteomes" id="UP000507245"/>
    </source>
</evidence>
<dbReference type="EMBL" id="CAEKDK010000001">
    <property type="protein sequence ID" value="CAB4264354.1"/>
    <property type="molecule type" value="Genomic_DNA"/>
</dbReference>
<organism evidence="2 4">
    <name type="scientific">Prunus armeniaca</name>
    <name type="common">Apricot</name>
    <name type="synonym">Armeniaca vulgaris</name>
    <dbReference type="NCBI Taxonomy" id="36596"/>
    <lineage>
        <taxon>Eukaryota</taxon>
        <taxon>Viridiplantae</taxon>
        <taxon>Streptophyta</taxon>
        <taxon>Embryophyta</taxon>
        <taxon>Tracheophyta</taxon>
        <taxon>Spermatophyta</taxon>
        <taxon>Magnoliopsida</taxon>
        <taxon>eudicotyledons</taxon>
        <taxon>Gunneridae</taxon>
        <taxon>Pentapetalae</taxon>
        <taxon>rosids</taxon>
        <taxon>fabids</taxon>
        <taxon>Rosales</taxon>
        <taxon>Rosaceae</taxon>
        <taxon>Amygdaloideae</taxon>
        <taxon>Amygdaleae</taxon>
        <taxon>Prunus</taxon>
    </lineage>
</organism>
<keyword evidence="5" id="KW-1185">Reference proteome</keyword>
<evidence type="ECO:0000256" key="1">
    <source>
        <dbReference type="SAM" id="MobiDB-lite"/>
    </source>
</evidence>
<dbReference type="Proteomes" id="UP000507222">
    <property type="component" value="Unassembled WGS sequence"/>
</dbReference>
<feature type="compositionally biased region" description="Basic and acidic residues" evidence="1">
    <location>
        <begin position="25"/>
        <end position="36"/>
    </location>
</feature>
<accession>A0A6J5TKW5</accession>
<reference evidence="5" key="1">
    <citation type="journal article" date="2020" name="Genome Biol.">
        <title>Gamete binning: chromosome-level and haplotype-resolved genome assembly enabled by high-throughput single-cell sequencing of gamete genomes.</title>
        <authorList>
            <person name="Campoy J.A."/>
            <person name="Sun H."/>
            <person name="Goel M."/>
            <person name="Jiao W.-B."/>
            <person name="Folz-Donahue K."/>
            <person name="Wang N."/>
            <person name="Rubio M."/>
            <person name="Liu C."/>
            <person name="Kukat C."/>
            <person name="Ruiz D."/>
            <person name="Huettel B."/>
            <person name="Schneeberger K."/>
        </authorList>
    </citation>
    <scope>NUCLEOTIDE SEQUENCE [LARGE SCALE GENOMIC DNA]</scope>
    <source>
        <strain evidence="5">cv. Rojo Pasion</strain>
    </source>
</reference>
<name>A0A6J5TKW5_PRUAR</name>
<proteinExistence type="predicted"/>
<feature type="compositionally biased region" description="Polar residues" evidence="1">
    <location>
        <begin position="37"/>
        <end position="50"/>
    </location>
</feature>